<dbReference type="Proteomes" id="UP000003553">
    <property type="component" value="Unassembled WGS sequence"/>
</dbReference>
<reference evidence="2" key="1">
    <citation type="submission" date="2007-04" db="EMBL/GenBank/DDBJ databases">
        <authorList>
            <person name="Fulton L."/>
            <person name="Clifton S."/>
            <person name="Fulton B."/>
            <person name="Xu J."/>
            <person name="Minx P."/>
            <person name="Pepin K.H."/>
            <person name="Johnson M."/>
            <person name="Thiruvilangam P."/>
            <person name="Bhonagiri V."/>
            <person name="Nash W.E."/>
            <person name="Mardis E.R."/>
            <person name="Wilson R.K."/>
        </authorList>
    </citation>
    <scope>NUCLEOTIDE SEQUENCE [LARGE SCALE GENOMIC DNA]</scope>
    <source>
        <strain evidence="2">ATCC 17982</strain>
    </source>
</reference>
<evidence type="ECO:0000259" key="1">
    <source>
        <dbReference type="Pfam" id="PF24254"/>
    </source>
</evidence>
<protein>
    <recommendedName>
        <fullName evidence="1">DUF7455 domain-containing protein</fullName>
    </recommendedName>
</protein>
<gene>
    <name evidence="2" type="ORF">ACTODO_01471</name>
</gene>
<dbReference type="HOGENOM" id="CLU_2079708_0_0_11"/>
<comment type="caution">
    <text evidence="2">The sequence shown here is derived from an EMBL/GenBank/DDBJ whole genome shotgun (WGS) entry which is preliminary data.</text>
</comment>
<dbReference type="Pfam" id="PF24254">
    <property type="entry name" value="DUF7455"/>
    <property type="match status" value="1"/>
</dbReference>
<name>A7BCT5_9ACTO</name>
<dbReference type="AlphaFoldDB" id="A7BCT5"/>
<dbReference type="eggNOG" id="ENOG5032Y9G">
    <property type="taxonomic scope" value="Bacteria"/>
</dbReference>
<accession>A7BCT5</accession>
<sequence>MPFRGLLGHIEGGFALPRFIVSACGQSIAPRVNRGARRGVMVCDGSMNAQTLERPVLDEPQLSAANRCDACGARAWVRATMPSGGQLYFCGHHANEHLPSLVGGGAQILDERHFMND</sequence>
<dbReference type="EMBL" id="AAYI02000004">
    <property type="protein sequence ID" value="EDN81009.1"/>
    <property type="molecule type" value="Genomic_DNA"/>
</dbReference>
<proteinExistence type="predicted"/>
<evidence type="ECO:0000313" key="2">
    <source>
        <dbReference type="EMBL" id="EDN81009.1"/>
    </source>
</evidence>
<organism evidence="2 3">
    <name type="scientific">Schaalia dentiphila ATCC 17982</name>
    <dbReference type="NCBI Taxonomy" id="411466"/>
    <lineage>
        <taxon>Bacteria</taxon>
        <taxon>Bacillati</taxon>
        <taxon>Actinomycetota</taxon>
        <taxon>Actinomycetes</taxon>
        <taxon>Actinomycetales</taxon>
        <taxon>Actinomycetaceae</taxon>
        <taxon>Schaalia</taxon>
        <taxon>Schaalia dentiphila</taxon>
    </lineage>
</organism>
<feature type="domain" description="DUF7455" evidence="1">
    <location>
        <begin position="62"/>
        <end position="114"/>
    </location>
</feature>
<reference evidence="2" key="2">
    <citation type="submission" date="2015-05" db="EMBL/GenBank/DDBJ databases">
        <title>Draft genome sequence of Actinomyces odontolyticus (ATCC 17982).</title>
        <authorList>
            <person name="Sudarsanam P."/>
            <person name="Ley R."/>
            <person name="Guruge J."/>
            <person name="Turnbaugh P.J."/>
            <person name="Mahowald M."/>
            <person name="Liep D."/>
            <person name="Gordon J."/>
        </authorList>
    </citation>
    <scope>NUCLEOTIDE SEQUENCE</scope>
    <source>
        <strain evidence="2">ATCC 17982</strain>
    </source>
</reference>
<evidence type="ECO:0000313" key="3">
    <source>
        <dbReference type="Proteomes" id="UP000003553"/>
    </source>
</evidence>
<dbReference type="InterPro" id="IPR055878">
    <property type="entry name" value="DUF7455"/>
</dbReference>
<keyword evidence="3" id="KW-1185">Reference proteome</keyword>